<dbReference type="SUPFAM" id="SSF117143">
    <property type="entry name" value="Flagellar hook protein flgE"/>
    <property type="match status" value="1"/>
</dbReference>
<keyword evidence="10" id="KW-0966">Cell projection</keyword>
<evidence type="ECO:0000256" key="5">
    <source>
        <dbReference type="RuleBase" id="RU362116"/>
    </source>
</evidence>
<dbReference type="PANTHER" id="PTHR30435">
    <property type="entry name" value="FLAGELLAR PROTEIN"/>
    <property type="match status" value="1"/>
</dbReference>
<comment type="function">
    <text evidence="5">A flexible structure which links the flagellar filament to the drive apparatus in the basal body.</text>
</comment>
<dbReference type="InterPro" id="IPR020013">
    <property type="entry name" value="Flagellar_FlgE/F/G"/>
</dbReference>
<keyword evidence="10" id="KW-0969">Cilium</keyword>
<reference evidence="11" key="1">
    <citation type="journal article" date="2019" name="Int. J. Syst. Evol. Microbiol.">
        <title>The Global Catalogue of Microorganisms (GCM) 10K type strain sequencing project: providing services to taxonomists for standard genome sequencing and annotation.</title>
        <authorList>
            <consortium name="The Broad Institute Genomics Platform"/>
            <consortium name="The Broad Institute Genome Sequencing Center for Infectious Disease"/>
            <person name="Wu L."/>
            <person name="Ma J."/>
        </authorList>
    </citation>
    <scope>NUCLEOTIDE SEQUENCE [LARGE SCALE GENOMIC DNA]</scope>
    <source>
        <strain evidence="11">CGMCC-1.15741</strain>
    </source>
</reference>
<organism evidence="10 11">
    <name type="scientific">Ponticaulis profundi</name>
    <dbReference type="NCBI Taxonomy" id="2665222"/>
    <lineage>
        <taxon>Bacteria</taxon>
        <taxon>Pseudomonadati</taxon>
        <taxon>Pseudomonadota</taxon>
        <taxon>Alphaproteobacteria</taxon>
        <taxon>Hyphomonadales</taxon>
        <taxon>Hyphomonadaceae</taxon>
        <taxon>Ponticaulis</taxon>
    </lineage>
</organism>
<comment type="caution">
    <text evidence="10">The sequence shown here is derived from an EMBL/GenBank/DDBJ whole genome shotgun (WGS) entry which is preliminary data.</text>
</comment>
<accession>A0ABW1S9C0</accession>
<protein>
    <recommendedName>
        <fullName evidence="3 5">Flagellar hook protein FlgE</fullName>
    </recommendedName>
</protein>
<dbReference type="InterPro" id="IPR001444">
    <property type="entry name" value="Flag_bb_rod_N"/>
</dbReference>
<evidence type="ECO:0000256" key="4">
    <source>
        <dbReference type="ARBA" id="ARBA00023143"/>
    </source>
</evidence>
<dbReference type="InterPro" id="IPR037925">
    <property type="entry name" value="FlgE/F/G-like"/>
</dbReference>
<dbReference type="InterPro" id="IPR037058">
    <property type="entry name" value="Falgellar_hook_FlgE_sf"/>
</dbReference>
<evidence type="ECO:0000313" key="10">
    <source>
        <dbReference type="EMBL" id="MFC6198220.1"/>
    </source>
</evidence>
<dbReference type="PANTHER" id="PTHR30435:SF1">
    <property type="entry name" value="FLAGELLAR HOOK PROTEIN FLGE"/>
    <property type="match status" value="1"/>
</dbReference>
<dbReference type="Proteomes" id="UP001596303">
    <property type="component" value="Unassembled WGS sequence"/>
</dbReference>
<keyword evidence="4 5" id="KW-0975">Bacterial flagellum</keyword>
<evidence type="ECO:0000259" key="6">
    <source>
        <dbReference type="Pfam" id="PF00460"/>
    </source>
</evidence>
<comment type="similarity">
    <text evidence="2 5">Belongs to the flagella basal body rod proteins family.</text>
</comment>
<name>A0ABW1S9C0_9PROT</name>
<dbReference type="NCBIfam" id="TIGR03506">
    <property type="entry name" value="FlgEFG_subfam"/>
    <property type="match status" value="1"/>
</dbReference>
<feature type="domain" description="Flagellar hook protein FlgE/F/G-like D1" evidence="9">
    <location>
        <begin position="85"/>
        <end position="133"/>
    </location>
</feature>
<evidence type="ECO:0000256" key="1">
    <source>
        <dbReference type="ARBA" id="ARBA00004117"/>
    </source>
</evidence>
<evidence type="ECO:0000259" key="9">
    <source>
        <dbReference type="Pfam" id="PF22692"/>
    </source>
</evidence>
<keyword evidence="10" id="KW-0282">Flagellum</keyword>
<dbReference type="Pfam" id="PF07559">
    <property type="entry name" value="FlgE_D2"/>
    <property type="match status" value="1"/>
</dbReference>
<keyword evidence="11" id="KW-1185">Reference proteome</keyword>
<dbReference type="InterPro" id="IPR011491">
    <property type="entry name" value="FlgE_D2"/>
</dbReference>
<evidence type="ECO:0000256" key="2">
    <source>
        <dbReference type="ARBA" id="ARBA00009677"/>
    </source>
</evidence>
<evidence type="ECO:0000259" key="8">
    <source>
        <dbReference type="Pfam" id="PF07559"/>
    </source>
</evidence>
<dbReference type="Pfam" id="PF06429">
    <property type="entry name" value="Flg_bbr_C"/>
    <property type="match status" value="1"/>
</dbReference>
<gene>
    <name evidence="10" type="ORF">ACFQDM_09025</name>
</gene>
<evidence type="ECO:0000313" key="11">
    <source>
        <dbReference type="Proteomes" id="UP001596303"/>
    </source>
</evidence>
<dbReference type="Pfam" id="PF00460">
    <property type="entry name" value="Flg_bb_rod"/>
    <property type="match status" value="1"/>
</dbReference>
<evidence type="ECO:0000259" key="7">
    <source>
        <dbReference type="Pfam" id="PF06429"/>
    </source>
</evidence>
<dbReference type="Gene3D" id="2.60.98.20">
    <property type="entry name" value="Flagellar hook protein FlgE"/>
    <property type="match status" value="1"/>
</dbReference>
<sequence>MSINTALLSGVSGLKANSSALASVSDNIQNANTVGYKRVRNDFTAMLIEQSHVSSYNAGGVRATQSAEIADQGSIQASSTSTHLAVSGDGMFVTRLKSDDATASDQYYFTRAGQFSPDEDGFLQNTAGYYLYGWPADESGAPDTVGSTNLGSLEPVQVTGIDGIAEATSNMSISANLDASEAVSTAATTYDLATNPGVSMASGAVTPDFQTTVQIYDSLGGTRTVAMSFLKSPTANEWFAEIHAVPASAMQATGLPDGLLASGTVAFTSDGQLDMANTTLPTSLSIGASDTPVTAPAVGWAASEGLSAQTINFDFAGANTTGGITQYESASELSKSSVDGVAFGVLAQIEVDDDGNVNALFTNGLSRPIYKLPLASFANPSGLITEAGGAYSASIDAGSVILAAANQNGSGLINSYSLEGSTVDLAEEFTNLIVVQRAYSASSKIITTADEMLNELIQLKR</sequence>
<comment type="subcellular location">
    <subcellularLocation>
        <location evidence="1 5">Bacterial flagellum basal body</location>
    </subcellularLocation>
</comment>
<dbReference type="RefSeq" id="WP_377378276.1">
    <property type="nucleotide sequence ID" value="NZ_JBHSSW010000009.1"/>
</dbReference>
<feature type="domain" description="Flagellar hook protein FlgE D2" evidence="8">
    <location>
        <begin position="206"/>
        <end position="340"/>
    </location>
</feature>
<feature type="domain" description="Flagellar basal-body/hook protein C-terminal" evidence="7">
    <location>
        <begin position="417"/>
        <end position="459"/>
    </location>
</feature>
<dbReference type="EMBL" id="JBHSSW010000009">
    <property type="protein sequence ID" value="MFC6198220.1"/>
    <property type="molecule type" value="Genomic_DNA"/>
</dbReference>
<dbReference type="InterPro" id="IPR010930">
    <property type="entry name" value="Flg_bb/hook_C_dom"/>
</dbReference>
<feature type="domain" description="Flagellar basal body rod protein N-terminal" evidence="6">
    <location>
        <begin position="7"/>
        <end position="37"/>
    </location>
</feature>
<dbReference type="Pfam" id="PF22692">
    <property type="entry name" value="LlgE_F_G_D1"/>
    <property type="match status" value="1"/>
</dbReference>
<dbReference type="InterPro" id="IPR053967">
    <property type="entry name" value="LlgE_F_G-like_D1"/>
</dbReference>
<evidence type="ECO:0000256" key="3">
    <source>
        <dbReference type="ARBA" id="ARBA00019015"/>
    </source>
</evidence>
<proteinExistence type="inferred from homology"/>